<evidence type="ECO:0000256" key="1">
    <source>
        <dbReference type="ARBA" id="ARBA00009004"/>
    </source>
</evidence>
<proteinExistence type="inferred from homology"/>
<dbReference type="STRING" id="1232683.ADIMK_0192"/>
<organism evidence="3 4">
    <name type="scientific">Marinobacterium lacunae</name>
    <dbReference type="NCBI Taxonomy" id="1232683"/>
    <lineage>
        <taxon>Bacteria</taxon>
        <taxon>Pseudomonadati</taxon>
        <taxon>Pseudomonadota</taxon>
        <taxon>Gammaproteobacteria</taxon>
        <taxon>Oceanospirillales</taxon>
        <taxon>Oceanospirillaceae</taxon>
        <taxon>Marinobacterium</taxon>
    </lineage>
</organism>
<dbReference type="Gene3D" id="3.40.30.10">
    <property type="entry name" value="Glutaredoxin"/>
    <property type="match status" value="1"/>
</dbReference>
<dbReference type="AlphaFoldDB" id="A0A081G4G5"/>
<dbReference type="SUPFAM" id="SSF52833">
    <property type="entry name" value="Thioredoxin-like"/>
    <property type="match status" value="1"/>
</dbReference>
<dbReference type="EMBL" id="JMQN01000007">
    <property type="protein sequence ID" value="KEA65670.1"/>
    <property type="molecule type" value="Genomic_DNA"/>
</dbReference>
<protein>
    <recommendedName>
        <fullName evidence="2">Hydrogenase expression/formation protein</fullName>
    </recommendedName>
</protein>
<dbReference type="Proteomes" id="UP000028252">
    <property type="component" value="Unassembled WGS sequence"/>
</dbReference>
<dbReference type="Pfam" id="PF07449">
    <property type="entry name" value="HyaE"/>
    <property type="match status" value="1"/>
</dbReference>
<dbReference type="RefSeq" id="WP_036182522.1">
    <property type="nucleotide sequence ID" value="NZ_JMQN01000007.1"/>
</dbReference>
<gene>
    <name evidence="3" type="ORF">ADIMK_0192</name>
</gene>
<evidence type="ECO:0000313" key="3">
    <source>
        <dbReference type="EMBL" id="KEA65670.1"/>
    </source>
</evidence>
<keyword evidence="3" id="KW-0371">Homeobox</keyword>
<evidence type="ECO:0000313" key="4">
    <source>
        <dbReference type="Proteomes" id="UP000028252"/>
    </source>
</evidence>
<sequence length="143" mass="15953">MNHPLIDQLEQRYGFPRLDMDSVDRFIAAQPFSVLFFAGNPSRFPESLDVAVILPELIKVFPQLTAAVIAADSEQALQGRYGFNAWPTLVFLKEGRYLGALSRVHNWDEYRGEIERILEKAPQRNPGIGIPVVSGDASKACGH</sequence>
<dbReference type="OrthoDB" id="6560050at2"/>
<dbReference type="InterPro" id="IPR010893">
    <property type="entry name" value="NiFe-hyd_mat_HyaE"/>
</dbReference>
<dbReference type="PATRIC" id="fig|1232683.4.peg.188"/>
<comment type="caution">
    <text evidence="3">The sequence shown here is derived from an EMBL/GenBank/DDBJ whole genome shotgun (WGS) entry which is preliminary data.</text>
</comment>
<evidence type="ECO:0000256" key="2">
    <source>
        <dbReference type="PIRNR" id="PIRNR038934"/>
    </source>
</evidence>
<keyword evidence="4" id="KW-1185">Reference proteome</keyword>
<comment type="similarity">
    <text evidence="1 2">Belongs to the HupG/HyaE family.</text>
</comment>
<dbReference type="CDD" id="cd02965">
    <property type="entry name" value="HyaE"/>
    <property type="match status" value="1"/>
</dbReference>
<dbReference type="eggNOG" id="COG3118">
    <property type="taxonomic scope" value="Bacteria"/>
</dbReference>
<accession>A0A081G4G5</accession>
<dbReference type="InterPro" id="IPR036249">
    <property type="entry name" value="Thioredoxin-like_sf"/>
</dbReference>
<dbReference type="PIRSF" id="PIRSF038934">
    <property type="entry name" value="HyaE_HupG"/>
    <property type="match status" value="1"/>
</dbReference>
<reference evidence="3 4" key="1">
    <citation type="submission" date="2014-04" db="EMBL/GenBank/DDBJ databases">
        <title>Marinobacterium kochiensis sp. nov., isolated from sediment sample collected from Kochi backwaters in Kerala, India.</title>
        <authorList>
            <person name="Singh A."/>
            <person name="Pinnaka A.K."/>
        </authorList>
    </citation>
    <scope>NUCLEOTIDE SEQUENCE [LARGE SCALE GENOMIC DNA]</scope>
    <source>
        <strain evidence="3 4">AK27</strain>
    </source>
</reference>
<name>A0A081G4G5_9GAMM</name>
<dbReference type="GO" id="GO:0003677">
    <property type="term" value="F:DNA binding"/>
    <property type="evidence" value="ECO:0007669"/>
    <property type="project" value="UniProtKB-KW"/>
</dbReference>